<name>A0A3D8J7L0_9HELI</name>
<dbReference type="EMBL" id="NXLW01000002">
    <property type="protein sequence ID" value="RDU73487.1"/>
    <property type="molecule type" value="Genomic_DNA"/>
</dbReference>
<evidence type="ECO:0000313" key="1">
    <source>
        <dbReference type="EMBL" id="RDU73487.1"/>
    </source>
</evidence>
<sequence length="425" mass="47489">MAIYCMVSCSTFAFSATPHSYNQSTEAQNLVDAFWKNGYHDLSASLFYQQAFGDELTILDGTFLGYYETGRLKGLKAGIGFVLAAPILTIQNASHERYEDAKQIFLLDSAYIDYIDNRYGIHFTAGRYRSNAEWNTFNSQGFAITYDGIKYTSLHATASYGSAMVSNEYVTPFRSELSSFGTYLLHAKIKLPHHIYLEPYAYVTGFFSAFGVKTQVGYHVTRDLEMKTKLHIVAYNKYYKAPHTYVIGNTAPSHNFESAADASSNAGTARDLSAIAWAEQEMIWNQFLKVKFGLIGVSTSGAELIDYYGHKAPFKYNVGMFWGGAITPYAAMSIGMKHLFKVEAGVRGTFSEFGNIFSFEAKGEYEFSLWKHYVRGKIGLSFVGVYNNTAYPSPTSTNPLNTIPAVNFYGGNNYTLIRGFIRVSV</sequence>
<dbReference type="AlphaFoldDB" id="A0A3D8J7L0"/>
<evidence type="ECO:0000313" key="2">
    <source>
        <dbReference type="Proteomes" id="UP000256424"/>
    </source>
</evidence>
<dbReference type="Proteomes" id="UP000256424">
    <property type="component" value="Unassembled WGS sequence"/>
</dbReference>
<gene>
    <name evidence="1" type="ORF">CQA66_01680</name>
</gene>
<proteinExistence type="predicted"/>
<organism evidence="1 2">
    <name type="scientific">Helicobacter aurati</name>
    <dbReference type="NCBI Taxonomy" id="137778"/>
    <lineage>
        <taxon>Bacteria</taxon>
        <taxon>Pseudomonadati</taxon>
        <taxon>Campylobacterota</taxon>
        <taxon>Epsilonproteobacteria</taxon>
        <taxon>Campylobacterales</taxon>
        <taxon>Helicobacteraceae</taxon>
        <taxon>Helicobacter</taxon>
    </lineage>
</organism>
<dbReference type="OrthoDB" id="5319022at2"/>
<protein>
    <recommendedName>
        <fullName evidence="3">Outer membrane family protein</fullName>
    </recommendedName>
</protein>
<keyword evidence="2" id="KW-1185">Reference proteome</keyword>
<reference evidence="1 2" key="1">
    <citation type="submission" date="2018-04" db="EMBL/GenBank/DDBJ databases">
        <title>Novel Campyloabacter and Helicobacter Species and Strains.</title>
        <authorList>
            <person name="Mannion A.J."/>
            <person name="Shen Z."/>
            <person name="Fox J.G."/>
        </authorList>
    </citation>
    <scope>NUCLEOTIDE SEQUENCE [LARGE SCALE GENOMIC DNA]</scope>
    <source>
        <strain evidence="1 2">MIT 97-5075</strain>
    </source>
</reference>
<comment type="caution">
    <text evidence="1">The sequence shown here is derived from an EMBL/GenBank/DDBJ whole genome shotgun (WGS) entry which is preliminary data.</text>
</comment>
<evidence type="ECO:0008006" key="3">
    <source>
        <dbReference type="Google" id="ProtNLM"/>
    </source>
</evidence>
<accession>A0A3D8J7L0</accession>